<proteinExistence type="predicted"/>
<evidence type="ECO:0000313" key="1">
    <source>
        <dbReference type="Proteomes" id="UP000887569"/>
    </source>
</evidence>
<accession>A0A914ZVJ4</accession>
<dbReference type="InterPro" id="IPR013783">
    <property type="entry name" value="Ig-like_fold"/>
</dbReference>
<reference evidence="2" key="1">
    <citation type="submission" date="2022-11" db="UniProtKB">
        <authorList>
            <consortium name="WormBaseParasite"/>
        </authorList>
    </citation>
    <scope>IDENTIFICATION</scope>
</reference>
<dbReference type="WBParaSite" id="PgB31_g001_t01">
    <property type="protein sequence ID" value="PgB31_g001_t01"/>
    <property type="gene ID" value="PgB31_g001"/>
</dbReference>
<name>A0A914ZVJ4_PARUN</name>
<keyword evidence="1" id="KW-1185">Reference proteome</keyword>
<sequence length="185" mass="19975">MNVPSEETRHGQPLHVRIAHSIRSNGLSLTHSQLEQQIRPICSLLTNSAAETDSSLINTEEVTGMPNEYGSVCVTARGTVEVRLIYSSAAAISEMEMCISGYGYRQAQGVLRATFMRVVRQSTSTSQAGAACSVPLIEIADLSPDRSSVESGTKVLIVGGWYLRGHNYTAMFGDREVPATLFHAG</sequence>
<dbReference type="SUPFAM" id="SSF81296">
    <property type="entry name" value="E set domains"/>
    <property type="match status" value="1"/>
</dbReference>
<dbReference type="Gene3D" id="2.60.40.10">
    <property type="entry name" value="Immunoglobulins"/>
    <property type="match status" value="1"/>
</dbReference>
<dbReference type="InterPro" id="IPR014756">
    <property type="entry name" value="Ig_E-set"/>
</dbReference>
<organism evidence="1 2">
    <name type="scientific">Parascaris univalens</name>
    <name type="common">Nematode worm</name>
    <dbReference type="NCBI Taxonomy" id="6257"/>
    <lineage>
        <taxon>Eukaryota</taxon>
        <taxon>Metazoa</taxon>
        <taxon>Ecdysozoa</taxon>
        <taxon>Nematoda</taxon>
        <taxon>Chromadorea</taxon>
        <taxon>Rhabditida</taxon>
        <taxon>Spirurina</taxon>
        <taxon>Ascaridomorpha</taxon>
        <taxon>Ascaridoidea</taxon>
        <taxon>Ascarididae</taxon>
        <taxon>Parascaris</taxon>
    </lineage>
</organism>
<protein>
    <submittedName>
        <fullName evidence="2">Uncharacterized protein</fullName>
    </submittedName>
</protein>
<dbReference type="AlphaFoldDB" id="A0A914ZVJ4"/>
<evidence type="ECO:0000313" key="2">
    <source>
        <dbReference type="WBParaSite" id="PgB31_g001_t01"/>
    </source>
</evidence>
<dbReference type="Proteomes" id="UP000887569">
    <property type="component" value="Unplaced"/>
</dbReference>